<protein>
    <submittedName>
        <fullName evidence="2">GNAT family N-acetyltransferase</fullName>
    </submittedName>
</protein>
<gene>
    <name evidence="2" type="ORF">J7W16_11150</name>
</gene>
<dbReference type="PROSITE" id="PS51186">
    <property type="entry name" value="GNAT"/>
    <property type="match status" value="1"/>
</dbReference>
<organism evidence="2 3">
    <name type="scientific">Halalkalibacter suaedae</name>
    <dbReference type="NCBI Taxonomy" id="2822140"/>
    <lineage>
        <taxon>Bacteria</taxon>
        <taxon>Bacillati</taxon>
        <taxon>Bacillota</taxon>
        <taxon>Bacilli</taxon>
        <taxon>Bacillales</taxon>
        <taxon>Bacillaceae</taxon>
        <taxon>Halalkalibacter</taxon>
    </lineage>
</organism>
<dbReference type="PANTHER" id="PTHR43441:SF12">
    <property type="entry name" value="RIBOSOMAL N-ACETYLTRANSFERASE YDAF-RELATED"/>
    <property type="match status" value="1"/>
</dbReference>
<sequence>MFVYKIDREISLKLVELNDAEQLFELTDQSREHLREWLPWLDTNTKVEDTLNFIKASMKNYAEHCGINTVILYKGKIVGVAGYNEIDWINKIAYIGYWLGKEYEGNGIMTRVSKALTNYAFNELNLNRVEITAAVENMKSRAIPERLGFINEGCKRQAEWLYDHYVDHVIYAMVAADWPS</sequence>
<feature type="domain" description="N-acetyltransferase" evidence="1">
    <location>
        <begin position="10"/>
        <end position="176"/>
    </location>
</feature>
<dbReference type="InterPro" id="IPR051908">
    <property type="entry name" value="Ribosomal_N-acetyltransferase"/>
</dbReference>
<dbReference type="RefSeq" id="WP_210597388.1">
    <property type="nucleotide sequence ID" value="NZ_JAGKSQ010000004.1"/>
</dbReference>
<comment type="caution">
    <text evidence="2">The sequence shown here is derived from an EMBL/GenBank/DDBJ whole genome shotgun (WGS) entry which is preliminary data.</text>
</comment>
<keyword evidence="3" id="KW-1185">Reference proteome</keyword>
<accession>A0A940WW55</accession>
<evidence type="ECO:0000259" key="1">
    <source>
        <dbReference type="PROSITE" id="PS51186"/>
    </source>
</evidence>
<evidence type="ECO:0000313" key="2">
    <source>
        <dbReference type="EMBL" id="MBP3951692.1"/>
    </source>
</evidence>
<dbReference type="AlphaFoldDB" id="A0A940WW55"/>
<dbReference type="InterPro" id="IPR000182">
    <property type="entry name" value="GNAT_dom"/>
</dbReference>
<dbReference type="InterPro" id="IPR016181">
    <property type="entry name" value="Acyl_CoA_acyltransferase"/>
</dbReference>
<dbReference type="SUPFAM" id="SSF55729">
    <property type="entry name" value="Acyl-CoA N-acyltransferases (Nat)"/>
    <property type="match status" value="1"/>
</dbReference>
<dbReference type="PANTHER" id="PTHR43441">
    <property type="entry name" value="RIBOSOMAL-PROTEIN-SERINE ACETYLTRANSFERASE"/>
    <property type="match status" value="1"/>
</dbReference>
<reference evidence="2" key="1">
    <citation type="submission" date="2021-03" db="EMBL/GenBank/DDBJ databases">
        <title>Bacillus suaedae sp. nov., isolated from Suaeda aralocaspica.</title>
        <authorList>
            <person name="Lei R.F.R."/>
        </authorList>
    </citation>
    <scope>NUCLEOTIDE SEQUENCE</scope>
    <source>
        <strain evidence="2">YZJH907-2</strain>
    </source>
</reference>
<dbReference type="Pfam" id="PF13302">
    <property type="entry name" value="Acetyltransf_3"/>
    <property type="match status" value="1"/>
</dbReference>
<dbReference type="GO" id="GO:1990189">
    <property type="term" value="F:protein N-terminal-serine acetyltransferase activity"/>
    <property type="evidence" value="ECO:0007669"/>
    <property type="project" value="TreeGrafter"/>
</dbReference>
<dbReference type="GO" id="GO:0005737">
    <property type="term" value="C:cytoplasm"/>
    <property type="evidence" value="ECO:0007669"/>
    <property type="project" value="TreeGrafter"/>
</dbReference>
<name>A0A940WW55_9BACI</name>
<dbReference type="Proteomes" id="UP000678228">
    <property type="component" value="Unassembled WGS sequence"/>
</dbReference>
<dbReference type="Gene3D" id="3.40.630.30">
    <property type="match status" value="1"/>
</dbReference>
<dbReference type="GO" id="GO:0008999">
    <property type="term" value="F:protein-N-terminal-alanine acetyltransferase activity"/>
    <property type="evidence" value="ECO:0007669"/>
    <property type="project" value="TreeGrafter"/>
</dbReference>
<evidence type="ECO:0000313" key="3">
    <source>
        <dbReference type="Proteomes" id="UP000678228"/>
    </source>
</evidence>
<proteinExistence type="predicted"/>
<dbReference type="EMBL" id="JAGKSQ010000004">
    <property type="protein sequence ID" value="MBP3951692.1"/>
    <property type="molecule type" value="Genomic_DNA"/>
</dbReference>